<organism evidence="1 2">
    <name type="scientific">Hyalomma asiaticum</name>
    <name type="common">Tick</name>
    <dbReference type="NCBI Taxonomy" id="266040"/>
    <lineage>
        <taxon>Eukaryota</taxon>
        <taxon>Metazoa</taxon>
        <taxon>Ecdysozoa</taxon>
        <taxon>Arthropoda</taxon>
        <taxon>Chelicerata</taxon>
        <taxon>Arachnida</taxon>
        <taxon>Acari</taxon>
        <taxon>Parasitiformes</taxon>
        <taxon>Ixodida</taxon>
        <taxon>Ixodoidea</taxon>
        <taxon>Ixodidae</taxon>
        <taxon>Hyalomminae</taxon>
        <taxon>Hyalomma</taxon>
    </lineage>
</organism>
<evidence type="ECO:0000313" key="2">
    <source>
        <dbReference type="Proteomes" id="UP000821845"/>
    </source>
</evidence>
<evidence type="ECO:0000313" key="1">
    <source>
        <dbReference type="EMBL" id="KAH6946946.1"/>
    </source>
</evidence>
<dbReference type="Proteomes" id="UP000821845">
    <property type="component" value="Chromosome 1"/>
</dbReference>
<name>A0ACB7TL41_HYAAI</name>
<dbReference type="EMBL" id="CM023481">
    <property type="protein sequence ID" value="KAH6946946.1"/>
    <property type="molecule type" value="Genomic_DNA"/>
</dbReference>
<proteinExistence type="predicted"/>
<sequence>MSTDRPPIASPDDPTTRPKDSPACAPALSAPLDQPPSVSKVAKATFSIGDEFASFAALEETIALYSSTNFVKLWKRDARTIEGAKKRVSKIAACMSTALKYQSIRYCCMQGGKKFTSKATERHGSTFKKDCPFNIYVAASKDGTHLQVRSVLLEHNHDVSEALYRHLPQQRKLPPELEDKARTMLQMKANKKLVREQLEKASNKVVTLKDLSNIAAKGKHQVSRNDIEATVRMLRNDYNATVHLLVDEKNELRALFFQDDDMKKSFDAYPEIIFIDATYKLLETRMACFLVIIEDGNGESDIVAVGLFAYRGL</sequence>
<comment type="caution">
    <text evidence="1">The sequence shown here is derived from an EMBL/GenBank/DDBJ whole genome shotgun (WGS) entry which is preliminary data.</text>
</comment>
<gene>
    <name evidence="1" type="ORF">HPB50_016235</name>
</gene>
<accession>A0ACB7TL41</accession>
<reference evidence="1" key="1">
    <citation type="submission" date="2020-05" db="EMBL/GenBank/DDBJ databases">
        <title>Large-scale comparative analyses of tick genomes elucidate their genetic diversity and vector capacities.</title>
        <authorList>
            <person name="Jia N."/>
            <person name="Wang J."/>
            <person name="Shi W."/>
            <person name="Du L."/>
            <person name="Sun Y."/>
            <person name="Zhan W."/>
            <person name="Jiang J."/>
            <person name="Wang Q."/>
            <person name="Zhang B."/>
            <person name="Ji P."/>
            <person name="Sakyi L.B."/>
            <person name="Cui X."/>
            <person name="Yuan T."/>
            <person name="Jiang B."/>
            <person name="Yang W."/>
            <person name="Lam T.T.-Y."/>
            <person name="Chang Q."/>
            <person name="Ding S."/>
            <person name="Wang X."/>
            <person name="Zhu J."/>
            <person name="Ruan X."/>
            <person name="Zhao L."/>
            <person name="Wei J."/>
            <person name="Que T."/>
            <person name="Du C."/>
            <person name="Cheng J."/>
            <person name="Dai P."/>
            <person name="Han X."/>
            <person name="Huang E."/>
            <person name="Gao Y."/>
            <person name="Liu J."/>
            <person name="Shao H."/>
            <person name="Ye R."/>
            <person name="Li L."/>
            <person name="Wei W."/>
            <person name="Wang X."/>
            <person name="Wang C."/>
            <person name="Yang T."/>
            <person name="Huo Q."/>
            <person name="Li W."/>
            <person name="Guo W."/>
            <person name="Chen H."/>
            <person name="Zhou L."/>
            <person name="Ni X."/>
            <person name="Tian J."/>
            <person name="Zhou Y."/>
            <person name="Sheng Y."/>
            <person name="Liu T."/>
            <person name="Pan Y."/>
            <person name="Xia L."/>
            <person name="Li J."/>
            <person name="Zhao F."/>
            <person name="Cao W."/>
        </authorList>
    </citation>
    <scope>NUCLEOTIDE SEQUENCE</scope>
    <source>
        <strain evidence="1">Hyas-2018</strain>
    </source>
</reference>
<protein>
    <submittedName>
        <fullName evidence="1">Uncharacterized protein</fullName>
    </submittedName>
</protein>
<keyword evidence="2" id="KW-1185">Reference proteome</keyword>